<evidence type="ECO:0008006" key="5">
    <source>
        <dbReference type="Google" id="ProtNLM"/>
    </source>
</evidence>
<sequence length="702" mass="78979">MKKYYVKYYVSILCILCLSSGCFQPKTLSETNLKSTKPNDNSSQISKTSAPNPKQPNKQTTKHKQLAKEPNIQSTKQPTTKATSASNPHKNIITTSAEAPKPQNKANTKQSQIHTPNNTSTQTTQKQASSLEAFGTLTTQPNTQNSPTAHMQQNPQNTKHTAESNLNSNIDVDSALDSTLHSALDSSLESSAKPTPNPKLESTPESNIESSLDSANPTFPALQTLQTQSQPNIEPNTKPNSERLQPVSFAIDYDQLIHNEYLIDNDIHIKTQTKSQNEYVIVEIYDSMGALMASLSFVNGVLHGISKAYKDNQIIKEVPYINGQIHGVMRTYKNAITIEESFSQGKQNGPTKIYTNSILTSIKHYKNGKREGEMIEFDKAGKLVSQSYFSNGVKNGKSFGYGINLNGFTNSKQAYNQLYHNGSLEGKSITYNEDEKPKIERFYRNGFLEGVEIVYEYPSQNIAYKGFYKQGLIAQPYENYDKTDKQGKQGVYYSIKPLDFDNAIHKQSNDVWIYQNGTIAISYTNTPQNAHTQNPTAKNTTANAPSSNRTMNIYRPNGTLESSFIFGDELSAIYYNKQENISSKLQRSQDTSIVWIYNDDGSLRTKSQENAQKSMIQSYNNNLLENEIIWLEDQEITIQKGFYPNQSLEFEHYYKNGKMISGTLYDTSHRIISSFTYSSQDEIFDEAFPHTAALKRDKTIPQ</sequence>
<dbReference type="AlphaFoldDB" id="A0A2X3B6A8"/>
<feature type="region of interest" description="Disordered" evidence="1">
    <location>
        <begin position="30"/>
        <end position="163"/>
    </location>
</feature>
<dbReference type="EMBL" id="UAWL01000006">
    <property type="protein sequence ID" value="SQB99332.1"/>
    <property type="molecule type" value="Genomic_DNA"/>
</dbReference>
<dbReference type="Proteomes" id="UP000250166">
    <property type="component" value="Unassembled WGS sequence"/>
</dbReference>
<dbReference type="SUPFAM" id="SSF82185">
    <property type="entry name" value="Histone H3 K4-specific methyltransferase SET7/9 N-terminal domain"/>
    <property type="match status" value="2"/>
</dbReference>
<evidence type="ECO:0000313" key="4">
    <source>
        <dbReference type="Proteomes" id="UP000250166"/>
    </source>
</evidence>
<feature type="compositionally biased region" description="Low complexity" evidence="1">
    <location>
        <begin position="119"/>
        <end position="130"/>
    </location>
</feature>
<protein>
    <recommendedName>
        <fullName evidence="5">MORN repeat variant</fullName>
    </recommendedName>
</protein>
<name>A0A2X3B6A8_9HELI</name>
<organism evidence="3 4">
    <name type="scientific">Helicobacter fennelliae</name>
    <dbReference type="NCBI Taxonomy" id="215"/>
    <lineage>
        <taxon>Bacteria</taxon>
        <taxon>Pseudomonadati</taxon>
        <taxon>Campylobacterota</taxon>
        <taxon>Epsilonproteobacteria</taxon>
        <taxon>Campylobacterales</taxon>
        <taxon>Helicobacteraceae</taxon>
        <taxon>Helicobacter</taxon>
    </lineage>
</organism>
<feature type="compositionally biased region" description="Polar residues" evidence="1">
    <location>
        <begin position="104"/>
        <end position="118"/>
    </location>
</feature>
<feature type="compositionally biased region" description="Polar residues" evidence="1">
    <location>
        <begin position="30"/>
        <end position="59"/>
    </location>
</feature>
<feature type="chain" id="PRO_5016090142" description="MORN repeat variant" evidence="2">
    <location>
        <begin position="26"/>
        <end position="702"/>
    </location>
</feature>
<evidence type="ECO:0000256" key="1">
    <source>
        <dbReference type="SAM" id="MobiDB-lite"/>
    </source>
</evidence>
<reference evidence="3 4" key="1">
    <citation type="submission" date="2018-06" db="EMBL/GenBank/DDBJ databases">
        <authorList>
            <consortium name="Pathogen Informatics"/>
            <person name="Doyle S."/>
        </authorList>
    </citation>
    <scope>NUCLEOTIDE SEQUENCE [LARGE SCALE GENOMIC DNA]</scope>
    <source>
        <strain evidence="3 4">NCTC13102</strain>
    </source>
</reference>
<feature type="region of interest" description="Disordered" evidence="1">
    <location>
        <begin position="182"/>
        <end position="217"/>
    </location>
</feature>
<feature type="compositionally biased region" description="Polar residues" evidence="1">
    <location>
        <begin position="203"/>
        <end position="217"/>
    </location>
</feature>
<feature type="compositionally biased region" description="Polar residues" evidence="1">
    <location>
        <begin position="182"/>
        <end position="194"/>
    </location>
</feature>
<feature type="compositionally biased region" description="Polar residues" evidence="1">
    <location>
        <begin position="71"/>
        <end position="97"/>
    </location>
</feature>
<feature type="signal peptide" evidence="2">
    <location>
        <begin position="1"/>
        <end position="25"/>
    </location>
</feature>
<proteinExistence type="predicted"/>
<evidence type="ECO:0000313" key="3">
    <source>
        <dbReference type="EMBL" id="SQB99332.1"/>
    </source>
</evidence>
<keyword evidence="2" id="KW-0732">Signal</keyword>
<dbReference type="PROSITE" id="PS51257">
    <property type="entry name" value="PROKAR_LIPOPROTEIN"/>
    <property type="match status" value="1"/>
</dbReference>
<feature type="region of interest" description="Disordered" evidence="1">
    <location>
        <begin position="528"/>
        <end position="550"/>
    </location>
</feature>
<feature type="compositionally biased region" description="Polar residues" evidence="1">
    <location>
        <begin position="136"/>
        <end position="163"/>
    </location>
</feature>
<evidence type="ECO:0000256" key="2">
    <source>
        <dbReference type="SAM" id="SignalP"/>
    </source>
</evidence>
<gene>
    <name evidence="3" type="ORF">NCTC13102_01698</name>
</gene>
<dbReference type="Gene3D" id="3.90.930.1">
    <property type="match status" value="2"/>
</dbReference>
<accession>A0A2X3B6A8</accession>
<dbReference type="Gene3D" id="2.20.110.10">
    <property type="entry name" value="Histone H3 K4-specific methyltransferase SET7/9 N-terminal domain"/>
    <property type="match status" value="1"/>
</dbReference>
<dbReference type="RefSeq" id="WP_112058900.1">
    <property type="nucleotide sequence ID" value="NZ_UAWL01000006.1"/>
</dbReference>